<dbReference type="AlphaFoldDB" id="A0A919NRW5"/>
<evidence type="ECO:0008006" key="3">
    <source>
        <dbReference type="Google" id="ProtNLM"/>
    </source>
</evidence>
<comment type="caution">
    <text evidence="1">The sequence shown here is derived from an EMBL/GenBank/DDBJ whole genome shotgun (WGS) entry which is preliminary data.</text>
</comment>
<dbReference type="InterPro" id="IPR039968">
    <property type="entry name" value="BcerS-like"/>
</dbReference>
<proteinExistence type="predicted"/>
<dbReference type="RefSeq" id="WP_203809977.1">
    <property type="nucleotide sequence ID" value="NZ_BOMY01000034.1"/>
</dbReference>
<dbReference type="Proteomes" id="UP000623608">
    <property type="component" value="Unassembled WGS sequence"/>
</dbReference>
<reference evidence="1" key="1">
    <citation type="submission" date="2021-01" db="EMBL/GenBank/DDBJ databases">
        <title>Whole genome shotgun sequence of Actinoplanes tereljensis NBRC 105297.</title>
        <authorList>
            <person name="Komaki H."/>
            <person name="Tamura T."/>
        </authorList>
    </citation>
    <scope>NUCLEOTIDE SEQUENCE</scope>
    <source>
        <strain evidence="1">NBRC 105297</strain>
    </source>
</reference>
<dbReference type="EMBL" id="BOMY01000034">
    <property type="protein sequence ID" value="GIF22467.1"/>
    <property type="molecule type" value="Genomic_DNA"/>
</dbReference>
<name>A0A919NRW5_9ACTN</name>
<dbReference type="InterPro" id="IPR016181">
    <property type="entry name" value="Acyl_CoA_acyltransferase"/>
</dbReference>
<dbReference type="PANTHER" id="PTHR41368">
    <property type="entry name" value="PROTEIN YGHO"/>
    <property type="match status" value="1"/>
</dbReference>
<dbReference type="SUPFAM" id="SSF55729">
    <property type="entry name" value="Acyl-CoA N-acyltransferases (Nat)"/>
    <property type="match status" value="1"/>
</dbReference>
<accession>A0A919NRW5</accession>
<sequence length="367" mass="41845">MRLDLVTDRAGLREFQALPMRLHPADRYVPMANAVLAGWWRGKAEFYLVRDRKGEVVGRTCLHRDPRLDAKLGRDLQLFGLTEFVDDDAVAAALFQLMAERGRDLFGPVGLLPNQTGGVITSGFDERGFIDSTWNPAYYPATYERHGFTRRFESDTWRCDLPDADPDALFRFDDERLAAENLVLRHGSRRRFGEQLPILREMLNASFARLGYYTEIDADELAAQTDGLAYLLDESLLMWLEKDGRPVAFVVTVPDVSRFLMARRGDLGLVNQLRLLATRGRYRDEAVLIIKGTVPGEQGRGYLTLLSRELFRNLVAGGYRTLRSTFVERDNPASAAQYPRMGGRPLHGYTFYQRPPEYQRQADELGR</sequence>
<dbReference type="Gene3D" id="3.40.630.30">
    <property type="match status" value="1"/>
</dbReference>
<gene>
    <name evidence="1" type="ORF">Ate02nite_51970</name>
</gene>
<keyword evidence="2" id="KW-1185">Reference proteome</keyword>
<evidence type="ECO:0000313" key="2">
    <source>
        <dbReference type="Proteomes" id="UP000623608"/>
    </source>
</evidence>
<organism evidence="1 2">
    <name type="scientific">Paractinoplanes tereljensis</name>
    <dbReference type="NCBI Taxonomy" id="571912"/>
    <lineage>
        <taxon>Bacteria</taxon>
        <taxon>Bacillati</taxon>
        <taxon>Actinomycetota</taxon>
        <taxon>Actinomycetes</taxon>
        <taxon>Micromonosporales</taxon>
        <taxon>Micromonosporaceae</taxon>
        <taxon>Paractinoplanes</taxon>
    </lineage>
</organism>
<dbReference type="PANTHER" id="PTHR41368:SF1">
    <property type="entry name" value="PROTEIN YGHO"/>
    <property type="match status" value="1"/>
</dbReference>
<evidence type="ECO:0000313" key="1">
    <source>
        <dbReference type="EMBL" id="GIF22467.1"/>
    </source>
</evidence>
<protein>
    <recommendedName>
        <fullName evidence="3">N-acetyltransferase domain-containing protein</fullName>
    </recommendedName>
</protein>